<dbReference type="EMBL" id="QJTF01000004">
    <property type="protein sequence ID" value="PYE89238.1"/>
    <property type="molecule type" value="Genomic_DNA"/>
</dbReference>
<comment type="caution">
    <text evidence="1">The sequence shown here is derived from an EMBL/GenBank/DDBJ whole genome shotgun (WGS) entry which is preliminary data.</text>
</comment>
<proteinExistence type="predicted"/>
<dbReference type="Pfam" id="PF12974">
    <property type="entry name" value="Phosphonate-bd"/>
    <property type="match status" value="1"/>
</dbReference>
<dbReference type="OrthoDB" id="7672583at2"/>
<organism evidence="1 2">
    <name type="scientific">Phyllobacterium leguminum</name>
    <dbReference type="NCBI Taxonomy" id="314237"/>
    <lineage>
        <taxon>Bacteria</taxon>
        <taxon>Pseudomonadati</taxon>
        <taxon>Pseudomonadota</taxon>
        <taxon>Alphaproteobacteria</taxon>
        <taxon>Hyphomicrobiales</taxon>
        <taxon>Phyllobacteriaceae</taxon>
        <taxon>Phyllobacterium</taxon>
    </lineage>
</organism>
<dbReference type="Gene3D" id="3.40.190.10">
    <property type="entry name" value="Periplasmic binding protein-like II"/>
    <property type="match status" value="2"/>
</dbReference>
<sequence length="306" mass="32845">MFSAHTFPRAMFLGIFTVLGFGVPAHADWRKEMGRFRIGVASPRVAELSPADIDKVKSAYSKALDMPVELVQLPDIPALIDAQAGERVDYAIDTSAAYAAVYAACKCVEPLVAPVGADGSLGIRSILLLRPGIDEKNMTSLNIAMPADRAKAAALTPISAYMASGNSTYAAHETFIDAGSLENAEKLFVAGKADGFFGWVPASGDDKSPSGGTLSRLKKHGLKPGSYRIAWESSLLRYGPHAVRTNLAPEAKLILRRFLVALSTQDPDTYDLLDRMHGGGFVAVGPHDYRVPQRMLSAIIGQKKEL</sequence>
<dbReference type="SUPFAM" id="SSF53850">
    <property type="entry name" value="Periplasmic binding protein-like II"/>
    <property type="match status" value="1"/>
</dbReference>
<protein>
    <submittedName>
        <fullName evidence="1">Phosphonate transport system substrate-binding protein</fullName>
    </submittedName>
</protein>
<gene>
    <name evidence="1" type="ORF">C7477_10473</name>
</gene>
<accession>A0A318T761</accession>
<evidence type="ECO:0000313" key="1">
    <source>
        <dbReference type="EMBL" id="PYE89238.1"/>
    </source>
</evidence>
<name>A0A318T761_9HYPH</name>
<evidence type="ECO:0000313" key="2">
    <source>
        <dbReference type="Proteomes" id="UP000247454"/>
    </source>
</evidence>
<reference evidence="1 2" key="1">
    <citation type="submission" date="2018-06" db="EMBL/GenBank/DDBJ databases">
        <title>Genomic Encyclopedia of Type Strains, Phase III (KMG-III): the genomes of soil and plant-associated and newly described type strains.</title>
        <authorList>
            <person name="Whitman W."/>
        </authorList>
    </citation>
    <scope>NUCLEOTIDE SEQUENCE [LARGE SCALE GENOMIC DNA]</scope>
    <source>
        <strain evidence="1 2">ORS 1419</strain>
    </source>
</reference>
<dbReference type="AlphaFoldDB" id="A0A318T761"/>
<keyword evidence="2" id="KW-1185">Reference proteome</keyword>
<dbReference type="Proteomes" id="UP000247454">
    <property type="component" value="Unassembled WGS sequence"/>
</dbReference>